<dbReference type="Proteomes" id="UP000518300">
    <property type="component" value="Unassembled WGS sequence"/>
</dbReference>
<dbReference type="AlphaFoldDB" id="A0A848LDV5"/>
<dbReference type="SUPFAM" id="SSF141571">
    <property type="entry name" value="Pentapeptide repeat-like"/>
    <property type="match status" value="1"/>
</dbReference>
<proteinExistence type="predicted"/>
<dbReference type="InterPro" id="IPR001646">
    <property type="entry name" value="5peptide_repeat"/>
</dbReference>
<dbReference type="Gene3D" id="2.160.20.80">
    <property type="entry name" value="E3 ubiquitin-protein ligase SopA"/>
    <property type="match status" value="1"/>
</dbReference>
<comment type="caution">
    <text evidence="1">The sequence shown here is derived from an EMBL/GenBank/DDBJ whole genome shotgun (WGS) entry which is preliminary data.</text>
</comment>
<name>A0A848LDV5_9BACT</name>
<reference evidence="1 2" key="1">
    <citation type="submission" date="2020-04" db="EMBL/GenBank/DDBJ databases">
        <title>Draft genome of Pyxidicoccus fallax type strain.</title>
        <authorList>
            <person name="Whitworth D.E."/>
        </authorList>
    </citation>
    <scope>NUCLEOTIDE SEQUENCE [LARGE SCALE GENOMIC DNA]</scope>
    <source>
        <strain evidence="1 2">DSM 14698</strain>
    </source>
</reference>
<evidence type="ECO:0000313" key="2">
    <source>
        <dbReference type="Proteomes" id="UP000518300"/>
    </source>
</evidence>
<sequence>MRADELVARWNTADGQRRRERLISMGFQGPWREVLAGFPGTESLGDNLGDLRGIDLTQQELTGADLVRARMDGARLDDCGLQEARLELATLSGASLTWARLDRANLTTCVALGTRWEEASLEGAVLTASNLTRSSFRRARLREARFDGASLCNADLRNSDLRNTSLRFCDLEGALLTCAQWDPPRAYLPGERDFARHAREAGFPSFIEPLLMMVSVHDLTHLRRDALRHVEAGVDASSNLEAEVSALWKQKRWGSDLLAATAMVLGGASERTLAALWEHLDRDHGSLPHLTVTALLRDPDFANRARERLKPVPPTRLELALTPLQTDVRACLQWALELRENSFASSGAPARGSARRAYDWLTRLREQVEPRIQATWLK</sequence>
<keyword evidence="2" id="KW-1185">Reference proteome</keyword>
<gene>
    <name evidence="1" type="ORF">HG543_06005</name>
</gene>
<organism evidence="1 2">
    <name type="scientific">Pyxidicoccus fallax</name>
    <dbReference type="NCBI Taxonomy" id="394095"/>
    <lineage>
        <taxon>Bacteria</taxon>
        <taxon>Pseudomonadati</taxon>
        <taxon>Myxococcota</taxon>
        <taxon>Myxococcia</taxon>
        <taxon>Myxococcales</taxon>
        <taxon>Cystobacterineae</taxon>
        <taxon>Myxococcaceae</taxon>
        <taxon>Pyxidicoccus</taxon>
    </lineage>
</organism>
<protein>
    <submittedName>
        <fullName evidence="1">Pentapeptide repeat-containing protein</fullName>
    </submittedName>
</protein>
<dbReference type="InterPro" id="IPR051082">
    <property type="entry name" value="Pentapeptide-BTB/POZ_domain"/>
</dbReference>
<dbReference type="PANTHER" id="PTHR14136:SF17">
    <property type="entry name" value="BTB_POZ DOMAIN-CONTAINING PROTEIN KCTD9"/>
    <property type="match status" value="1"/>
</dbReference>
<evidence type="ECO:0000313" key="1">
    <source>
        <dbReference type="EMBL" id="NMO14411.1"/>
    </source>
</evidence>
<accession>A0A848LDV5</accession>
<dbReference type="EMBL" id="JABBJJ010000018">
    <property type="protein sequence ID" value="NMO14411.1"/>
    <property type="molecule type" value="Genomic_DNA"/>
</dbReference>
<dbReference type="PANTHER" id="PTHR14136">
    <property type="entry name" value="BTB_POZ DOMAIN-CONTAINING PROTEIN KCTD9"/>
    <property type="match status" value="1"/>
</dbReference>
<dbReference type="Pfam" id="PF00805">
    <property type="entry name" value="Pentapeptide"/>
    <property type="match status" value="2"/>
</dbReference>
<dbReference type="RefSeq" id="WP_169343708.1">
    <property type="nucleotide sequence ID" value="NZ_JABBJJ010000018.1"/>
</dbReference>